<dbReference type="RefSeq" id="WP_157812573.1">
    <property type="nucleotide sequence ID" value="NZ_PHUF01000005.1"/>
</dbReference>
<dbReference type="EMBL" id="PHUF01000005">
    <property type="protein sequence ID" value="PKB14125.1"/>
    <property type="molecule type" value="Genomic_DNA"/>
</dbReference>
<accession>A0A2N0H5B2</accession>
<evidence type="ECO:0000313" key="2">
    <source>
        <dbReference type="Proteomes" id="UP000232587"/>
    </source>
</evidence>
<dbReference type="Proteomes" id="UP000232587">
    <property type="component" value="Unassembled WGS sequence"/>
</dbReference>
<evidence type="ECO:0000313" key="1">
    <source>
        <dbReference type="EMBL" id="PKB14125.1"/>
    </source>
</evidence>
<name>A0A2N0H5B2_9SPHN</name>
<proteinExistence type="predicted"/>
<keyword evidence="2" id="KW-1185">Reference proteome</keyword>
<reference evidence="1 2" key="1">
    <citation type="submission" date="2017-11" db="EMBL/GenBank/DDBJ databases">
        <title>Genomic Encyclopedia of Type Strains, Phase III (KMG-III): the genomes of soil and plant-associated and newly described type strains.</title>
        <authorList>
            <person name="Whitman W."/>
        </authorList>
    </citation>
    <scope>NUCLEOTIDE SEQUENCE [LARGE SCALE GENOMIC DNA]</scope>
    <source>
        <strain evidence="1 2">CGMCC 1.12274</strain>
    </source>
</reference>
<organism evidence="1 2">
    <name type="scientific">Novosphingobium kunmingense</name>
    <dbReference type="NCBI Taxonomy" id="1211806"/>
    <lineage>
        <taxon>Bacteria</taxon>
        <taxon>Pseudomonadati</taxon>
        <taxon>Pseudomonadota</taxon>
        <taxon>Alphaproteobacteria</taxon>
        <taxon>Sphingomonadales</taxon>
        <taxon>Sphingomonadaceae</taxon>
        <taxon>Novosphingobium</taxon>
    </lineage>
</organism>
<protein>
    <submittedName>
        <fullName evidence="1">Uncharacterized protein</fullName>
    </submittedName>
</protein>
<sequence>MEAVSPYKLFSPIHVAWLHRRDRLGLDVMPSDLDSIANHQTDAITDPLFAAYLARAVAGQLRRKRGRKSIWNRGFGRLTWAGILVDDEVDAIWADRRSGLRIRQRSDESPIHEAAEIVARKLRYGSGRSLLNLFSRHRFR</sequence>
<gene>
    <name evidence="1" type="ORF">B0I00_2754</name>
</gene>
<dbReference type="AlphaFoldDB" id="A0A2N0H5B2"/>
<comment type="caution">
    <text evidence="1">The sequence shown here is derived from an EMBL/GenBank/DDBJ whole genome shotgun (WGS) entry which is preliminary data.</text>
</comment>